<dbReference type="Pfam" id="PF00534">
    <property type="entry name" value="Glycos_transf_1"/>
    <property type="match status" value="1"/>
</dbReference>
<evidence type="ECO:0000259" key="1">
    <source>
        <dbReference type="Pfam" id="PF00534"/>
    </source>
</evidence>
<accession>A0ABY5U1Z4</accession>
<dbReference type="PANTHER" id="PTHR45947">
    <property type="entry name" value="SULFOQUINOVOSYL TRANSFERASE SQD2"/>
    <property type="match status" value="1"/>
</dbReference>
<organism evidence="3 4">
    <name type="scientific">Laceyella sacchari</name>
    <name type="common">Thermoactinomyces thalpophilus</name>
    <dbReference type="NCBI Taxonomy" id="37482"/>
    <lineage>
        <taxon>Bacteria</taxon>
        <taxon>Bacillati</taxon>
        <taxon>Bacillota</taxon>
        <taxon>Bacilli</taxon>
        <taxon>Bacillales</taxon>
        <taxon>Thermoactinomycetaceae</taxon>
        <taxon>Laceyella</taxon>
    </lineage>
</organism>
<sequence>MMDVLIIDRFRAIYLRCLAGKNPTHAAKDVITMGTRVLVVSHMYPNQVNPMAGIFVHNQTKALKQAGMDVRVVVPIPHFPLYRKWRGYRQLPARTELDGIPVYYVPTRMFPGGFFFSQYGNLYVNALRKVLPSIYEEFPFELIHCHTIYPDGYAGSLLKQAFGVPVVSTVHGSDVMLYPKRSRRVYERTEQALRGNDFVITVSERARQEVIRMVPDAKVATIYNGFDPSRFQPMEKGVARKTLGLPLSGKQVLFVGNLYQVKGIPYLLEAFGTIAAECEEVSLNLIGEGPLRAELERQVEQLGLQGRVTFLGRKPYEEIPVWINSADVVALTSLSEGLPSILLETMGCGRAMVATDVGGIREILQDGRTGLLAQSQDVDSITRALRKILIEDESFIDTMGKQALEASRKLTWEQNAENTKAVYARVLEEKQSWDVNP</sequence>
<name>A0ABY5U1Z4_LACSH</name>
<dbReference type="RefSeq" id="WP_259436017.1">
    <property type="nucleotide sequence ID" value="NZ_CP103866.1"/>
</dbReference>
<dbReference type="EMBL" id="CP103866">
    <property type="protein sequence ID" value="UWE03533.1"/>
    <property type="molecule type" value="Genomic_DNA"/>
</dbReference>
<dbReference type="InterPro" id="IPR050194">
    <property type="entry name" value="Glycosyltransferase_grp1"/>
</dbReference>
<gene>
    <name evidence="3" type="ORF">NYR52_15760</name>
</gene>
<evidence type="ECO:0000313" key="3">
    <source>
        <dbReference type="EMBL" id="UWE03533.1"/>
    </source>
</evidence>
<feature type="domain" description="Glycosyl transferase family 1" evidence="1">
    <location>
        <begin position="240"/>
        <end position="393"/>
    </location>
</feature>
<dbReference type="PANTHER" id="PTHR45947:SF15">
    <property type="entry name" value="TEICHURONIC ACID BIOSYNTHESIS GLYCOSYLTRANSFERASE TUAC-RELATED"/>
    <property type="match status" value="1"/>
</dbReference>
<dbReference type="Pfam" id="PF13439">
    <property type="entry name" value="Glyco_transf_4"/>
    <property type="match status" value="1"/>
</dbReference>
<protein>
    <submittedName>
        <fullName evidence="3">Glycosyltransferase family 4 protein</fullName>
    </submittedName>
</protein>
<evidence type="ECO:0000313" key="4">
    <source>
        <dbReference type="Proteomes" id="UP001058650"/>
    </source>
</evidence>
<dbReference type="CDD" id="cd03798">
    <property type="entry name" value="GT4_WlbH-like"/>
    <property type="match status" value="1"/>
</dbReference>
<feature type="domain" description="Glycosyltransferase subfamily 4-like N-terminal" evidence="2">
    <location>
        <begin position="53"/>
        <end position="230"/>
    </location>
</feature>
<proteinExistence type="predicted"/>
<dbReference type="SUPFAM" id="SSF53756">
    <property type="entry name" value="UDP-Glycosyltransferase/glycogen phosphorylase"/>
    <property type="match status" value="1"/>
</dbReference>
<dbReference type="InterPro" id="IPR001296">
    <property type="entry name" value="Glyco_trans_1"/>
</dbReference>
<reference evidence="3" key="1">
    <citation type="submission" date="2022-08" db="EMBL/GenBank/DDBJ databases">
        <title>The complete genome sequence of the thermophilic bacterium Laceyella sacchari FBKL4.010 reveals the basis for tetramethylpyrazine biosynthesis in Moutai-flavor Daqu.</title>
        <authorList>
            <person name="Li D."/>
            <person name="Huang W."/>
            <person name="Wang C."/>
            <person name="Qiu S."/>
        </authorList>
    </citation>
    <scope>NUCLEOTIDE SEQUENCE</scope>
    <source>
        <strain evidence="3">FBKL4.014</strain>
    </source>
</reference>
<keyword evidence="4" id="KW-1185">Reference proteome</keyword>
<dbReference type="Gene3D" id="3.40.50.2000">
    <property type="entry name" value="Glycogen Phosphorylase B"/>
    <property type="match status" value="2"/>
</dbReference>
<dbReference type="InterPro" id="IPR028098">
    <property type="entry name" value="Glyco_trans_4-like_N"/>
</dbReference>
<evidence type="ECO:0000259" key="2">
    <source>
        <dbReference type="Pfam" id="PF13439"/>
    </source>
</evidence>
<dbReference type="Proteomes" id="UP001058650">
    <property type="component" value="Chromosome"/>
</dbReference>